<gene>
    <name evidence="3" type="ORF">WIS52_04690</name>
</gene>
<dbReference type="Pfam" id="PF00067">
    <property type="entry name" value="p450"/>
    <property type="match status" value="1"/>
</dbReference>
<dbReference type="PANTHER" id="PTHR46696">
    <property type="entry name" value="P450, PUTATIVE (EUROFUNG)-RELATED"/>
    <property type="match status" value="1"/>
</dbReference>
<evidence type="ECO:0000313" key="3">
    <source>
        <dbReference type="EMBL" id="MEQ3549759.1"/>
    </source>
</evidence>
<proteinExistence type="inferred from homology"/>
<dbReference type="Gene3D" id="1.10.630.10">
    <property type="entry name" value="Cytochrome P450"/>
    <property type="match status" value="1"/>
</dbReference>
<dbReference type="InterPro" id="IPR001128">
    <property type="entry name" value="Cyt_P450"/>
</dbReference>
<dbReference type="RefSeq" id="WP_349296856.1">
    <property type="nucleotide sequence ID" value="NZ_JBEDNQ010000002.1"/>
</dbReference>
<evidence type="ECO:0000256" key="1">
    <source>
        <dbReference type="ARBA" id="ARBA00010617"/>
    </source>
</evidence>
<dbReference type="PRINTS" id="PR00359">
    <property type="entry name" value="BP450"/>
</dbReference>
<dbReference type="SUPFAM" id="SSF48264">
    <property type="entry name" value="Cytochrome P450"/>
    <property type="match status" value="1"/>
</dbReference>
<keyword evidence="4" id="KW-1185">Reference proteome</keyword>
<organism evidence="3 4">
    <name type="scientific">Pseudonocardia nematodicida</name>
    <dbReference type="NCBI Taxonomy" id="1206997"/>
    <lineage>
        <taxon>Bacteria</taxon>
        <taxon>Bacillati</taxon>
        <taxon>Actinomycetota</taxon>
        <taxon>Actinomycetes</taxon>
        <taxon>Pseudonocardiales</taxon>
        <taxon>Pseudonocardiaceae</taxon>
        <taxon>Pseudonocardia</taxon>
    </lineage>
</organism>
<dbReference type="PANTHER" id="PTHR46696:SF6">
    <property type="entry name" value="P450, PUTATIVE (EUROFUNG)-RELATED"/>
    <property type="match status" value="1"/>
</dbReference>
<dbReference type="EMBL" id="JBEDNQ010000002">
    <property type="protein sequence ID" value="MEQ3549759.1"/>
    <property type="molecule type" value="Genomic_DNA"/>
</dbReference>
<dbReference type="InterPro" id="IPR017972">
    <property type="entry name" value="Cyt_P450_CS"/>
</dbReference>
<keyword evidence="2" id="KW-0408">Iron</keyword>
<comment type="similarity">
    <text evidence="1 2">Belongs to the cytochrome P450 family.</text>
</comment>
<reference evidence="3 4" key="1">
    <citation type="submission" date="2024-03" db="EMBL/GenBank/DDBJ databases">
        <title>Draft genome sequence of Pseudonocardia nematodicida JCM 31783.</title>
        <authorList>
            <person name="Butdee W."/>
            <person name="Duangmal K."/>
        </authorList>
    </citation>
    <scope>NUCLEOTIDE SEQUENCE [LARGE SCALE GENOMIC DNA]</scope>
    <source>
        <strain evidence="3 4">JCM 31783</strain>
    </source>
</reference>
<protein>
    <submittedName>
        <fullName evidence="3">Cytochrome P450</fullName>
    </submittedName>
</protein>
<comment type="caution">
    <text evidence="3">The sequence shown here is derived from an EMBL/GenBank/DDBJ whole genome shotgun (WGS) entry which is preliminary data.</text>
</comment>
<dbReference type="Proteomes" id="UP001494902">
    <property type="component" value="Unassembled WGS sequence"/>
</dbReference>
<dbReference type="InterPro" id="IPR036396">
    <property type="entry name" value="Cyt_P450_sf"/>
</dbReference>
<keyword evidence="2" id="KW-0349">Heme</keyword>
<sequence>MTEAIETTEFAGRFPLTDKAVAKDPSEFFATLRSKCPVARSEAFDGFWTVARYSDVSHAALTPETFSNTGGITIPRIPQPPVICIEQDDPEHRKYRKPLQGWFSVKRMQVIEDQVRRVVSGYIDAVIEDGRGDLATILATPVPPTAIALILGLPEKDWSWFRDQEIALLTHAQNGDVEAAGAVHLDVAGYLGNCLAERRRSPQGDMMSDIAALTVDGEPISDSDAVSLAILILGAGLETTVGGIGGMLYQVLKDPDLRDRLIADPSLIAQAVEEALRLETPLPGLARTVSEATTVEGVSMSEGDRVMLLWGSANRDPEVFDSPDEFRVDRPNVQKHLAFGAGVHRCVGAPLARLEMRVVLEEVLRRMPAARLTDPDAVEVTWTVGRDFRRLDAVW</sequence>
<name>A0ABV1K5N6_9PSEU</name>
<dbReference type="PRINTS" id="PR00385">
    <property type="entry name" value="P450"/>
</dbReference>
<keyword evidence="2" id="KW-0503">Monooxygenase</keyword>
<keyword evidence="2" id="KW-0479">Metal-binding</keyword>
<accession>A0ABV1K5N6</accession>
<dbReference type="PROSITE" id="PS00086">
    <property type="entry name" value="CYTOCHROME_P450"/>
    <property type="match status" value="1"/>
</dbReference>
<evidence type="ECO:0000313" key="4">
    <source>
        <dbReference type="Proteomes" id="UP001494902"/>
    </source>
</evidence>
<keyword evidence="2" id="KW-0560">Oxidoreductase</keyword>
<dbReference type="InterPro" id="IPR002397">
    <property type="entry name" value="Cyt_P450_B"/>
</dbReference>
<evidence type="ECO:0000256" key="2">
    <source>
        <dbReference type="RuleBase" id="RU000461"/>
    </source>
</evidence>